<dbReference type="Gene3D" id="1.10.533.10">
    <property type="entry name" value="Death Domain, Fas"/>
    <property type="match status" value="2"/>
</dbReference>
<keyword evidence="7" id="KW-1185">Reference proteome</keyword>
<feature type="domain" description="Caspase family p20" evidence="5">
    <location>
        <begin position="256"/>
        <end position="352"/>
    </location>
</feature>
<dbReference type="Pfam" id="PF01335">
    <property type="entry name" value="DED"/>
    <property type="match status" value="1"/>
</dbReference>
<evidence type="ECO:0000259" key="5">
    <source>
        <dbReference type="PROSITE" id="PS50208"/>
    </source>
</evidence>
<dbReference type="InterPro" id="IPR011600">
    <property type="entry name" value="Pept_C14_caspase"/>
</dbReference>
<dbReference type="PROSITE" id="PS50168">
    <property type="entry name" value="DED"/>
    <property type="match status" value="2"/>
</dbReference>
<dbReference type="GO" id="GO:0005737">
    <property type="term" value="C:cytoplasm"/>
    <property type="evidence" value="ECO:0007669"/>
    <property type="project" value="UniProtKB-ARBA"/>
</dbReference>
<sequence length="468" mass="54062">MAIPNQHQLQTINQVVESLSSSECRSLLYLCGYEDTNNSSAYVKDILTSKVMSYEDGHLFLVELMLHLKRFDILKKVLKTSRADVETALKCRQVLPRFRILMVNINEDMASEDVRSMKFLLSRTLPREKMEKAKNFLDVSIELEKLDLISPERVDLLEQCLRNISRADLAENVAKYKMLGENTLYFYHCKLQHPKDILVNSKGLELHVRASLNMAPIPYSKQDKNSPFLILIPLDWYKFGTNSRGACVIIDCVGNDGDMLERTFKALHFHVDLYKWLTVNETLSVLREVFRQRENHGRDGFACCIISRGTESRLLCTDSSDSTGLRLDSIRQLFTADACPMLAGKPKMFFIQRYSVPEFQSCAKMSHQDEDLETDGWDGITTYGYIPAEADVFWSHCWTDEHQLEQGHHSSVYLNALKEALHKGQRRKNKLIDVHTEVNAVIFEHNKRNPGKSYHIDLKHTLRKDLYF</sequence>
<dbReference type="SUPFAM" id="SSF47986">
    <property type="entry name" value="DEATH domain"/>
    <property type="match status" value="1"/>
</dbReference>
<dbReference type="SUPFAM" id="SSF52129">
    <property type="entry name" value="Caspase-like"/>
    <property type="match status" value="1"/>
</dbReference>
<evidence type="ECO:0000256" key="2">
    <source>
        <dbReference type="ARBA" id="ARBA00022703"/>
    </source>
</evidence>
<dbReference type="FunFam" id="1.10.533.10:FF:000016">
    <property type="entry name" value="CASP8 and FADD-like apoptosis regulator"/>
    <property type="match status" value="1"/>
</dbReference>
<dbReference type="InterPro" id="IPR029030">
    <property type="entry name" value="Caspase-like_dom_sf"/>
</dbReference>
<dbReference type="InterPro" id="IPR011029">
    <property type="entry name" value="DEATH-like_dom_sf"/>
</dbReference>
<comment type="similarity">
    <text evidence="1">Belongs to the peptidase C14A family.</text>
</comment>
<organism evidence="6 7">
    <name type="scientific">Channa argus</name>
    <name type="common">Northern snakehead</name>
    <name type="synonym">Ophicephalus argus</name>
    <dbReference type="NCBI Taxonomy" id="215402"/>
    <lineage>
        <taxon>Eukaryota</taxon>
        <taxon>Metazoa</taxon>
        <taxon>Chordata</taxon>
        <taxon>Craniata</taxon>
        <taxon>Vertebrata</taxon>
        <taxon>Euteleostomi</taxon>
        <taxon>Actinopterygii</taxon>
        <taxon>Neopterygii</taxon>
        <taxon>Teleostei</taxon>
        <taxon>Neoteleostei</taxon>
        <taxon>Acanthomorphata</taxon>
        <taxon>Anabantaria</taxon>
        <taxon>Anabantiformes</taxon>
        <taxon>Channoidei</taxon>
        <taxon>Channidae</taxon>
        <taxon>Channa</taxon>
    </lineage>
</organism>
<dbReference type="SMART" id="SM00031">
    <property type="entry name" value="DED"/>
    <property type="match status" value="2"/>
</dbReference>
<dbReference type="Pfam" id="PF00656">
    <property type="entry name" value="Peptidase_C14"/>
    <property type="match status" value="1"/>
</dbReference>
<dbReference type="PROSITE" id="PS50208">
    <property type="entry name" value="CASPASE_P20"/>
    <property type="match status" value="1"/>
</dbReference>
<dbReference type="PANTHER" id="PTHR48169:SF3">
    <property type="entry name" value="CASP8 AND FADD LIKE APOPTOSIS REGULATOR"/>
    <property type="match status" value="1"/>
</dbReference>
<dbReference type="AlphaFoldDB" id="A0A6G1PXJ9"/>
<dbReference type="GO" id="GO:0004197">
    <property type="term" value="F:cysteine-type endopeptidase activity"/>
    <property type="evidence" value="ECO:0007669"/>
    <property type="project" value="InterPro"/>
</dbReference>
<evidence type="ECO:0000313" key="6">
    <source>
        <dbReference type="EMBL" id="KAF3694949.1"/>
    </source>
</evidence>
<keyword evidence="3" id="KW-0677">Repeat</keyword>
<dbReference type="CDD" id="cd08340">
    <property type="entry name" value="DED_c-FLIP_r2"/>
    <property type="match status" value="1"/>
</dbReference>
<evidence type="ECO:0000256" key="1">
    <source>
        <dbReference type="ARBA" id="ARBA00010134"/>
    </source>
</evidence>
<dbReference type="GO" id="GO:0042981">
    <property type="term" value="P:regulation of apoptotic process"/>
    <property type="evidence" value="ECO:0007669"/>
    <property type="project" value="InterPro"/>
</dbReference>
<dbReference type="GO" id="GO:0006915">
    <property type="term" value="P:apoptotic process"/>
    <property type="evidence" value="ECO:0007669"/>
    <property type="project" value="UniProtKB-KW"/>
</dbReference>
<dbReference type="Proteomes" id="UP000503349">
    <property type="component" value="Chromosome 10"/>
</dbReference>
<dbReference type="PANTHER" id="PTHR48169">
    <property type="entry name" value="DED DOMAIN-CONTAINING PROTEIN"/>
    <property type="match status" value="1"/>
</dbReference>
<reference evidence="6 7" key="1">
    <citation type="submission" date="2019-02" db="EMBL/GenBank/DDBJ databases">
        <title>Opniocepnalus argus genome.</title>
        <authorList>
            <person name="Zhou C."/>
            <person name="Xiao S."/>
        </authorList>
    </citation>
    <scope>NUCLEOTIDE SEQUENCE [LARGE SCALE GENOMIC DNA]</scope>
    <source>
        <strain evidence="6">OARG1902GOOAL</strain>
        <tissue evidence="6">Muscle</tissue>
    </source>
</reference>
<dbReference type="InterPro" id="IPR001309">
    <property type="entry name" value="Pept_C14_p20"/>
</dbReference>
<accession>A0A6G1PXJ9</accession>
<feature type="domain" description="DED" evidence="4">
    <location>
        <begin position="97"/>
        <end position="175"/>
    </location>
</feature>
<feature type="domain" description="DED" evidence="4">
    <location>
        <begin position="7"/>
        <end position="79"/>
    </location>
</feature>
<keyword evidence="2" id="KW-0053">Apoptosis</keyword>
<gene>
    <name evidence="6" type="ORF">EXN66_Car010625</name>
</gene>
<reference evidence="7" key="2">
    <citation type="submission" date="2019-02" db="EMBL/GenBank/DDBJ databases">
        <title>Opniocepnalus argus Var Kimnra genome.</title>
        <authorList>
            <person name="Zhou C."/>
            <person name="Xiao S."/>
        </authorList>
    </citation>
    <scope>NUCLEOTIDE SEQUENCE [LARGE SCALE GENOMIC DNA]</scope>
</reference>
<dbReference type="Gene3D" id="3.40.50.1460">
    <property type="match status" value="2"/>
</dbReference>
<dbReference type="InterPro" id="IPR001875">
    <property type="entry name" value="DED_dom"/>
</dbReference>
<evidence type="ECO:0000256" key="3">
    <source>
        <dbReference type="ARBA" id="ARBA00022737"/>
    </source>
</evidence>
<evidence type="ECO:0000259" key="4">
    <source>
        <dbReference type="PROSITE" id="PS50168"/>
    </source>
</evidence>
<dbReference type="EMBL" id="CM015721">
    <property type="protein sequence ID" value="KAF3694949.1"/>
    <property type="molecule type" value="Genomic_DNA"/>
</dbReference>
<evidence type="ECO:0000313" key="7">
    <source>
        <dbReference type="Proteomes" id="UP000503349"/>
    </source>
</evidence>
<dbReference type="SMART" id="SM00115">
    <property type="entry name" value="CASc"/>
    <property type="match status" value="1"/>
</dbReference>
<name>A0A6G1PXJ9_CHAAH</name>
<protein>
    <submittedName>
        <fullName evidence="6">CASP8 and FADD-like apoptosis regulator Caspase-like protein</fullName>
    </submittedName>
</protein>
<dbReference type="InterPro" id="IPR015917">
    <property type="entry name" value="Pept_C14A"/>
</dbReference>
<proteinExistence type="inferred from homology"/>
<dbReference type="GO" id="GO:0006508">
    <property type="term" value="P:proteolysis"/>
    <property type="evidence" value="ECO:0007669"/>
    <property type="project" value="InterPro"/>
</dbReference>